<name>A0A364N4S0_STELY</name>
<feature type="compositionally biased region" description="Basic residues" evidence="1">
    <location>
        <begin position="278"/>
        <end position="287"/>
    </location>
</feature>
<feature type="region of interest" description="Disordered" evidence="1">
    <location>
        <begin position="270"/>
        <end position="297"/>
    </location>
</feature>
<proteinExistence type="predicted"/>
<sequence length="489" mass="56199">MVAKTQRQRSEYRGYGFGPNAPSRKIPFPAHANMTAVELLSFLPNSTHSPDVVYRLVTNGATFHLLRVIVNTQRHLLIEWSHNCCRQSVYDTMNRGGYKGWRIGNHNTFGKNRMPTWDPANLEVAGLLPPGRSRNKEGSANEIPFKDLAVDVQCMPEGDDALDLTRMVLYCVKNPEEPWLYPRDWSALLNSLGGPAAIRREHTDREAFRRWGDILPPHARNAPPDPWWPATQEKQGIKRTADGWGEGNPAISTQKRGTILGLNSLIGKSLIPETQQQKRPRGRPRKSTRIDEETTVGSQDECIAEANAVAQPTVYVAPPKNATKDFETALDPDKAIKRAFLRESQARKVDPYSAYAFGGPRHAPPFRQLHRIEQPDPEDNSGWAENLRWAFEQVTLFRYPHRPDAWNESPEHMERIVEIRREQCWMSEELEKLMKEESFRQIEDEELLKQMGEEDSAEEMKEDKSDQQLVEEYEKEIREMNDWLKRAAQ</sequence>
<feature type="region of interest" description="Disordered" evidence="1">
    <location>
        <begin position="449"/>
        <end position="468"/>
    </location>
</feature>
<dbReference type="EMBL" id="QGDH01000054">
    <property type="protein sequence ID" value="RAR11786.1"/>
    <property type="molecule type" value="Genomic_DNA"/>
</dbReference>
<dbReference type="Proteomes" id="UP000249619">
    <property type="component" value="Unassembled WGS sequence"/>
</dbReference>
<evidence type="ECO:0000313" key="3">
    <source>
        <dbReference type="Proteomes" id="UP000249619"/>
    </source>
</evidence>
<dbReference type="AlphaFoldDB" id="A0A364N4S0"/>
<accession>A0A364N4S0</accession>
<evidence type="ECO:0000256" key="1">
    <source>
        <dbReference type="SAM" id="MobiDB-lite"/>
    </source>
</evidence>
<gene>
    <name evidence="2" type="ORF">DDE83_004383</name>
</gene>
<comment type="caution">
    <text evidence="2">The sequence shown here is derived from an EMBL/GenBank/DDBJ whole genome shotgun (WGS) entry which is preliminary data.</text>
</comment>
<reference evidence="3" key="1">
    <citation type="submission" date="2018-05" db="EMBL/GenBank/DDBJ databases">
        <title>Draft genome sequence of Stemphylium lycopersici strain CIDEFI 213.</title>
        <authorList>
            <person name="Medina R."/>
            <person name="Franco M.E.E."/>
            <person name="Lucentini C.G."/>
            <person name="Saparrat M.C.N."/>
            <person name="Balatti P.A."/>
        </authorList>
    </citation>
    <scope>NUCLEOTIDE SEQUENCE [LARGE SCALE GENOMIC DNA]</scope>
    <source>
        <strain evidence="3">CIDEFI 213</strain>
    </source>
</reference>
<keyword evidence="3" id="KW-1185">Reference proteome</keyword>
<protein>
    <submittedName>
        <fullName evidence="2">Uncharacterized protein</fullName>
    </submittedName>
</protein>
<evidence type="ECO:0000313" key="2">
    <source>
        <dbReference type="EMBL" id="RAR11786.1"/>
    </source>
</evidence>
<organism evidence="2 3">
    <name type="scientific">Stemphylium lycopersici</name>
    <name type="common">Tomato gray leaf spot disease fungus</name>
    <name type="synonym">Thyrospora lycopersici</name>
    <dbReference type="NCBI Taxonomy" id="183478"/>
    <lineage>
        <taxon>Eukaryota</taxon>
        <taxon>Fungi</taxon>
        <taxon>Dikarya</taxon>
        <taxon>Ascomycota</taxon>
        <taxon>Pezizomycotina</taxon>
        <taxon>Dothideomycetes</taxon>
        <taxon>Pleosporomycetidae</taxon>
        <taxon>Pleosporales</taxon>
        <taxon>Pleosporineae</taxon>
        <taxon>Pleosporaceae</taxon>
        <taxon>Stemphylium</taxon>
    </lineage>
</organism>
<feature type="compositionally biased region" description="Basic and acidic residues" evidence="1">
    <location>
        <begin position="449"/>
        <end position="466"/>
    </location>
</feature>